<gene>
    <name evidence="1" type="ORF">HPB49_006236</name>
</gene>
<keyword evidence="2" id="KW-1185">Reference proteome</keyword>
<protein>
    <submittedName>
        <fullName evidence="1">Uncharacterized protein</fullName>
    </submittedName>
</protein>
<proteinExistence type="predicted"/>
<evidence type="ECO:0000313" key="1">
    <source>
        <dbReference type="EMBL" id="KAH7949189.1"/>
    </source>
</evidence>
<reference evidence="1" key="1">
    <citation type="submission" date="2020-05" db="EMBL/GenBank/DDBJ databases">
        <title>Large-scale comparative analyses of tick genomes elucidate their genetic diversity and vector capacities.</title>
        <authorList>
            <person name="Jia N."/>
            <person name="Wang J."/>
            <person name="Shi W."/>
            <person name="Du L."/>
            <person name="Sun Y."/>
            <person name="Zhan W."/>
            <person name="Jiang J."/>
            <person name="Wang Q."/>
            <person name="Zhang B."/>
            <person name="Ji P."/>
            <person name="Sakyi L.B."/>
            <person name="Cui X."/>
            <person name="Yuan T."/>
            <person name="Jiang B."/>
            <person name="Yang W."/>
            <person name="Lam T.T.-Y."/>
            <person name="Chang Q."/>
            <person name="Ding S."/>
            <person name="Wang X."/>
            <person name="Zhu J."/>
            <person name="Ruan X."/>
            <person name="Zhao L."/>
            <person name="Wei J."/>
            <person name="Que T."/>
            <person name="Du C."/>
            <person name="Cheng J."/>
            <person name="Dai P."/>
            <person name="Han X."/>
            <person name="Huang E."/>
            <person name="Gao Y."/>
            <person name="Liu J."/>
            <person name="Shao H."/>
            <person name="Ye R."/>
            <person name="Li L."/>
            <person name="Wei W."/>
            <person name="Wang X."/>
            <person name="Wang C."/>
            <person name="Yang T."/>
            <person name="Huo Q."/>
            <person name="Li W."/>
            <person name="Guo W."/>
            <person name="Chen H."/>
            <person name="Zhou L."/>
            <person name="Ni X."/>
            <person name="Tian J."/>
            <person name="Zhou Y."/>
            <person name="Sheng Y."/>
            <person name="Liu T."/>
            <person name="Pan Y."/>
            <person name="Xia L."/>
            <person name="Li J."/>
            <person name="Zhao F."/>
            <person name="Cao W."/>
        </authorList>
    </citation>
    <scope>NUCLEOTIDE SEQUENCE</scope>
    <source>
        <strain evidence="1">Dsil-2018</strain>
    </source>
</reference>
<name>A0ACB8CQ16_DERSI</name>
<organism evidence="1 2">
    <name type="scientific">Dermacentor silvarum</name>
    <name type="common">Tick</name>
    <dbReference type="NCBI Taxonomy" id="543639"/>
    <lineage>
        <taxon>Eukaryota</taxon>
        <taxon>Metazoa</taxon>
        <taxon>Ecdysozoa</taxon>
        <taxon>Arthropoda</taxon>
        <taxon>Chelicerata</taxon>
        <taxon>Arachnida</taxon>
        <taxon>Acari</taxon>
        <taxon>Parasitiformes</taxon>
        <taxon>Ixodida</taxon>
        <taxon>Ixodoidea</taxon>
        <taxon>Ixodidae</taxon>
        <taxon>Rhipicephalinae</taxon>
        <taxon>Dermacentor</taxon>
    </lineage>
</organism>
<accession>A0ACB8CQ16</accession>
<evidence type="ECO:0000313" key="2">
    <source>
        <dbReference type="Proteomes" id="UP000821865"/>
    </source>
</evidence>
<dbReference type="Proteomes" id="UP000821865">
    <property type="component" value="Chromosome 5"/>
</dbReference>
<dbReference type="EMBL" id="CM023474">
    <property type="protein sequence ID" value="KAH7949189.1"/>
    <property type="molecule type" value="Genomic_DNA"/>
</dbReference>
<comment type="caution">
    <text evidence="1">The sequence shown here is derived from an EMBL/GenBank/DDBJ whole genome shotgun (WGS) entry which is preliminary data.</text>
</comment>
<sequence length="179" mass="19681">MDRGCIIGCCMCPGCRKSPVPAPPRDNDREIITFPEQIEENPAPANFTTLCEDHFTVNQCEPLTLHNCDAKCSATPSVFRHMAQEQGFDRVCANPGRSLLKRHQASNLQQDGQPVTCSMSTTSIAGYLGSDQALYLQKGTMRGTAWSTETVVNALKLKLSCRSQGYNVARELEMPLPSE</sequence>